<keyword evidence="1" id="KW-0732">Signal</keyword>
<dbReference type="Proteomes" id="UP000253769">
    <property type="component" value="Unassembled WGS sequence"/>
</dbReference>
<organism evidence="2 3">
    <name type="scientific">Motiliproteus coralliicola</name>
    <dbReference type="NCBI Taxonomy" id="2283196"/>
    <lineage>
        <taxon>Bacteria</taxon>
        <taxon>Pseudomonadati</taxon>
        <taxon>Pseudomonadota</taxon>
        <taxon>Gammaproteobacteria</taxon>
        <taxon>Oceanospirillales</taxon>
        <taxon>Oceanospirillaceae</taxon>
        <taxon>Motiliproteus</taxon>
    </lineage>
</organism>
<dbReference type="RefSeq" id="WP_114697163.1">
    <property type="nucleotide sequence ID" value="NZ_QQOH01000006.1"/>
</dbReference>
<evidence type="ECO:0000313" key="3">
    <source>
        <dbReference type="Proteomes" id="UP000253769"/>
    </source>
</evidence>
<dbReference type="AlphaFoldDB" id="A0A369WBF8"/>
<dbReference type="OrthoDB" id="344729at2"/>
<keyword evidence="3" id="KW-1185">Reference proteome</keyword>
<proteinExistence type="predicted"/>
<gene>
    <name evidence="2" type="ORF">DV711_18135</name>
</gene>
<feature type="chain" id="PRO_5016621277" evidence="1">
    <location>
        <begin position="20"/>
        <end position="146"/>
    </location>
</feature>
<evidence type="ECO:0000256" key="1">
    <source>
        <dbReference type="SAM" id="SignalP"/>
    </source>
</evidence>
<dbReference type="EMBL" id="QQOH01000006">
    <property type="protein sequence ID" value="RDE18044.1"/>
    <property type="molecule type" value="Genomic_DNA"/>
</dbReference>
<evidence type="ECO:0000313" key="2">
    <source>
        <dbReference type="EMBL" id="RDE18044.1"/>
    </source>
</evidence>
<accession>A0A369WBF8</accession>
<comment type="caution">
    <text evidence="2">The sequence shown here is derived from an EMBL/GenBank/DDBJ whole genome shotgun (WGS) entry which is preliminary data.</text>
</comment>
<reference evidence="2 3" key="1">
    <citation type="submission" date="2018-07" db="EMBL/GenBank/DDBJ databases">
        <title>Motiliproteus coralliicola sp. nov., a bacterium isolated from Coral.</title>
        <authorList>
            <person name="Wang G."/>
        </authorList>
    </citation>
    <scope>NUCLEOTIDE SEQUENCE [LARGE SCALE GENOMIC DNA]</scope>
    <source>
        <strain evidence="2 3">C34</strain>
    </source>
</reference>
<dbReference type="NCBIfam" id="NF041384">
    <property type="entry name" value="YHS_seleno_dom"/>
    <property type="match status" value="1"/>
</dbReference>
<name>A0A369WBF8_9GAMM</name>
<sequence length="146" mass="16491">MKSLLVLLTSLLLWSSVQAGPVNTQGWGNNAIEGYDPVAYFTESKPVRGDSDYSYKWQGANWRFSSAENRDRFIQNPTAYAPQYGGYCAYAVANNYTASIDPSAWTIVDGKLYLNYSKSVQKTWSKDIPGYIQKGDKHWPELKETL</sequence>
<feature type="signal peptide" evidence="1">
    <location>
        <begin position="1"/>
        <end position="19"/>
    </location>
</feature>
<protein>
    <submittedName>
        <fullName evidence="2">YHS domain-containing protein</fullName>
    </submittedName>
</protein>